<organism evidence="3 4">
    <name type="scientific">Coniochaeta hoffmannii</name>
    <dbReference type="NCBI Taxonomy" id="91930"/>
    <lineage>
        <taxon>Eukaryota</taxon>
        <taxon>Fungi</taxon>
        <taxon>Dikarya</taxon>
        <taxon>Ascomycota</taxon>
        <taxon>Pezizomycotina</taxon>
        <taxon>Sordariomycetes</taxon>
        <taxon>Sordariomycetidae</taxon>
        <taxon>Coniochaetales</taxon>
        <taxon>Coniochaetaceae</taxon>
        <taxon>Coniochaeta</taxon>
    </lineage>
</organism>
<feature type="compositionally biased region" description="Low complexity" evidence="1">
    <location>
        <begin position="14"/>
        <end position="24"/>
    </location>
</feature>
<evidence type="ECO:0000313" key="4">
    <source>
        <dbReference type="Proteomes" id="UP001174691"/>
    </source>
</evidence>
<feature type="region of interest" description="Disordered" evidence="1">
    <location>
        <begin position="1"/>
        <end position="67"/>
    </location>
</feature>
<dbReference type="AlphaFoldDB" id="A0AA38RGP7"/>
<sequence>MQQELTAASQLYHTSGSPSSTSTPFQHGFPRSQPDDTDGHPLVRTGSSSSRPDSVAGASSADGLDLDADQLEERLRRLSHGSYRSTGNGRPSIAGQRISEYERALTPSAPRQALGFKVTKRSQSPSDGVQLTDFPNEILTHVLSHLHPDSHAAVALVSKRFYALVTTPHAWRMAFLRYFPGQDVMLLRSADKEAWNEQEDPDLIRSELRYFSRLSPLASWRSEYLLRTRLLRSVARGKPSSNIGGVGSSAKSSQLGKRSSAVLTYNSKLPWTVSNLHAVFSNGKRPPKVISGTAALAVGTSSDPTVGKVDKWGLDDPFAFAQLDEVVPGLDPFALSGDGPAAVPNVMDVSQPYGILGGEGFPGGRAYYRATSDIRGRYLGHDSAIIDMVPEIPKIPELSEAICSVWIAKSSAVPSMTQSMVGMMTGSTLGVVTTYALNFEAGGSRYTNGEITAKWVLSPGVPIISIKVDDYYNQRRKVLGRVWAVVLNALGEVYYLKDSPTPPTKKTKGEDPTRTAWMSGRTVYWELVESTRRTARPDEFDKNAVRGAYSPRSPSNSMNLSKNQVVAEAREIEKFLRHKPSHFRKACEGWDMRRKLEVDFAGGDVSGGGEGIFVLTCGLDNGEPAGITRYTRQAVVGGVADAEAKMEESAYDTNLKATAGSIFGGPAAGIAPASSPMCNSAGSGAAETEGSPQRQGSEEWLVSHYEVKPNFSGEITAAAADASTYAAMASFEDPLLNGSGSSAETPAAKQSTGEIPGRRARLFAVGTDTGAVYVWNMRATETRTAVKPLRCIQTDSPEISCLALSALYIVHGGSDGLVQAWDPLASVLEPVRTLNAKSSGRVPRHIVNANPVLRQADYSAVGAIYLDPDPAVLRGVLSFGTFIRYWAYNSTHHGTGRKRRVRHSDIHGRLASRRLYGTVSGYIAAEEAELRREQAHRAKEQVRLRNRFGVGLGDLTEEEAIKYAEMISQESYMLDEQRRFSASDTGSAADFGETASSAGSSMSSADTLTPEPSVSGRSPPGGPSALPVLEEETEDDYEAQIQRAIRLSLMEGVNDAGQSPRGNSSGDYEFPVTVKEKKMKKGRRASSASPPTSVGASEVPTPVVQYAEASRGLSVAAAAPLSSPGINPDEDLELALRLSLEEEEARQATAAAAAAVGLGIEVDDFPPLSPQGKGKGKGLA</sequence>
<dbReference type="Gene3D" id="1.20.1280.50">
    <property type="match status" value="1"/>
</dbReference>
<dbReference type="GO" id="GO:0005634">
    <property type="term" value="C:nucleus"/>
    <property type="evidence" value="ECO:0007669"/>
    <property type="project" value="TreeGrafter"/>
</dbReference>
<feature type="region of interest" description="Disordered" evidence="1">
    <location>
        <begin position="77"/>
        <end position="96"/>
    </location>
</feature>
<dbReference type="InterPro" id="IPR036322">
    <property type="entry name" value="WD40_repeat_dom_sf"/>
</dbReference>
<protein>
    <submittedName>
        <fullName evidence="3">F-box/WD repeat-containing protein pof10</fullName>
    </submittedName>
</protein>
<keyword evidence="4" id="KW-1185">Reference proteome</keyword>
<proteinExistence type="predicted"/>
<comment type="caution">
    <text evidence="3">The sequence shown here is derived from an EMBL/GenBank/DDBJ whole genome shotgun (WGS) entry which is preliminary data.</text>
</comment>
<dbReference type="PROSITE" id="PS50181">
    <property type="entry name" value="FBOX"/>
    <property type="match status" value="1"/>
</dbReference>
<dbReference type="InterPro" id="IPR036047">
    <property type="entry name" value="F-box-like_dom_sf"/>
</dbReference>
<dbReference type="GO" id="GO:0005829">
    <property type="term" value="C:cytosol"/>
    <property type="evidence" value="ECO:0007669"/>
    <property type="project" value="TreeGrafter"/>
</dbReference>
<feature type="compositionally biased region" description="Acidic residues" evidence="1">
    <location>
        <begin position="1029"/>
        <end position="1038"/>
    </location>
</feature>
<reference evidence="3" key="1">
    <citation type="submission" date="2022-07" db="EMBL/GenBank/DDBJ databases">
        <title>Fungi with potential for degradation of polypropylene.</title>
        <authorList>
            <person name="Gostincar C."/>
        </authorList>
    </citation>
    <scope>NUCLEOTIDE SEQUENCE</scope>
    <source>
        <strain evidence="3">EXF-13287</strain>
    </source>
</reference>
<dbReference type="Gene3D" id="1.10.287.3990">
    <property type="match status" value="1"/>
</dbReference>
<gene>
    <name evidence="3" type="ORF">NKR19_g7460</name>
</gene>
<name>A0AA38RGP7_9PEZI</name>
<dbReference type="EMBL" id="JANBVN010000130">
    <property type="protein sequence ID" value="KAJ9139337.1"/>
    <property type="molecule type" value="Genomic_DNA"/>
</dbReference>
<dbReference type="PANTHER" id="PTHR10223">
    <property type="entry name" value="26S PROTEASOME NON-ATPASE REGULATORY SUBUNIT 4"/>
    <property type="match status" value="1"/>
</dbReference>
<feature type="region of interest" description="Disordered" evidence="1">
    <location>
        <begin position="1077"/>
        <end position="1098"/>
    </location>
</feature>
<dbReference type="InterPro" id="IPR027040">
    <property type="entry name" value="PSMD4"/>
</dbReference>
<dbReference type="PANTHER" id="PTHR10223:SF2">
    <property type="entry name" value="F-BOX AND WD DOMAIN PROTEIN (AFU_ORTHOLOGUE AFUA_6G11400)"/>
    <property type="match status" value="1"/>
</dbReference>
<feature type="compositionally biased region" description="Polar residues" evidence="1">
    <location>
        <begin position="1086"/>
        <end position="1095"/>
    </location>
</feature>
<dbReference type="GO" id="GO:0031593">
    <property type="term" value="F:polyubiquitin modification-dependent protein binding"/>
    <property type="evidence" value="ECO:0007669"/>
    <property type="project" value="TreeGrafter"/>
</dbReference>
<dbReference type="GO" id="GO:0043161">
    <property type="term" value="P:proteasome-mediated ubiquitin-dependent protein catabolic process"/>
    <property type="evidence" value="ECO:0007669"/>
    <property type="project" value="TreeGrafter"/>
</dbReference>
<feature type="compositionally biased region" description="Polar residues" evidence="1">
    <location>
        <begin position="552"/>
        <end position="562"/>
    </location>
</feature>
<accession>A0AA38RGP7</accession>
<feature type="compositionally biased region" description="Low complexity" evidence="1">
    <location>
        <begin position="995"/>
        <end position="1027"/>
    </location>
</feature>
<feature type="domain" description="F-box" evidence="2">
    <location>
        <begin position="128"/>
        <end position="174"/>
    </location>
</feature>
<dbReference type="Pfam" id="PF12937">
    <property type="entry name" value="F-box-like"/>
    <property type="match status" value="1"/>
</dbReference>
<dbReference type="CDD" id="cd09917">
    <property type="entry name" value="F-box_SF"/>
    <property type="match status" value="1"/>
</dbReference>
<feature type="compositionally biased region" description="Polar residues" evidence="1">
    <location>
        <begin position="1"/>
        <end position="13"/>
    </location>
</feature>
<dbReference type="Proteomes" id="UP001174691">
    <property type="component" value="Unassembled WGS sequence"/>
</dbReference>
<dbReference type="InterPro" id="IPR003903">
    <property type="entry name" value="UIM_dom"/>
</dbReference>
<dbReference type="SMART" id="SM00726">
    <property type="entry name" value="UIM"/>
    <property type="match status" value="2"/>
</dbReference>
<evidence type="ECO:0000259" key="2">
    <source>
        <dbReference type="PROSITE" id="PS50181"/>
    </source>
</evidence>
<dbReference type="GO" id="GO:0008540">
    <property type="term" value="C:proteasome regulatory particle, base subcomplex"/>
    <property type="evidence" value="ECO:0007669"/>
    <property type="project" value="TreeGrafter"/>
</dbReference>
<dbReference type="SUPFAM" id="SSF81383">
    <property type="entry name" value="F-box domain"/>
    <property type="match status" value="1"/>
</dbReference>
<dbReference type="InterPro" id="IPR001810">
    <property type="entry name" value="F-box_dom"/>
</dbReference>
<evidence type="ECO:0000313" key="3">
    <source>
        <dbReference type="EMBL" id="KAJ9139337.1"/>
    </source>
</evidence>
<dbReference type="Gene3D" id="2.130.10.10">
    <property type="entry name" value="YVTN repeat-like/Quinoprotein amine dehydrogenase"/>
    <property type="match status" value="1"/>
</dbReference>
<dbReference type="SUPFAM" id="SSF50978">
    <property type="entry name" value="WD40 repeat-like"/>
    <property type="match status" value="1"/>
</dbReference>
<dbReference type="PROSITE" id="PS50330">
    <property type="entry name" value="UIM"/>
    <property type="match status" value="2"/>
</dbReference>
<feature type="region of interest" description="Disordered" evidence="1">
    <location>
        <begin position="984"/>
        <end position="1038"/>
    </location>
</feature>
<evidence type="ECO:0000256" key="1">
    <source>
        <dbReference type="SAM" id="MobiDB-lite"/>
    </source>
</evidence>
<feature type="region of interest" description="Disordered" evidence="1">
    <location>
        <begin position="542"/>
        <end position="562"/>
    </location>
</feature>
<dbReference type="InterPro" id="IPR015943">
    <property type="entry name" value="WD40/YVTN_repeat-like_dom_sf"/>
</dbReference>